<dbReference type="SFLD" id="SFLDS00019">
    <property type="entry name" value="Glutathione_Transferase_(cytos"/>
    <property type="match status" value="1"/>
</dbReference>
<evidence type="ECO:0000256" key="2">
    <source>
        <dbReference type="ARBA" id="ARBA00005861"/>
    </source>
</evidence>
<dbReference type="Proteomes" id="UP000649617">
    <property type="component" value="Unassembled WGS sequence"/>
</dbReference>
<keyword evidence="9" id="KW-1185">Reference proteome</keyword>
<dbReference type="PROSITE" id="PS50405">
    <property type="entry name" value="GST_CTER"/>
    <property type="match status" value="1"/>
</dbReference>
<feature type="domain" description="GST N-terminal" evidence="6">
    <location>
        <begin position="13"/>
        <end position="96"/>
    </location>
</feature>
<dbReference type="Pfam" id="PF02798">
    <property type="entry name" value="GST_N"/>
    <property type="match status" value="1"/>
</dbReference>
<dbReference type="EMBL" id="CAJNIZ010001157">
    <property type="protein sequence ID" value="CAE7184067.1"/>
    <property type="molecule type" value="Genomic_DNA"/>
</dbReference>
<reference evidence="8" key="1">
    <citation type="submission" date="2021-02" db="EMBL/GenBank/DDBJ databases">
        <authorList>
            <person name="Dougan E. K."/>
            <person name="Rhodes N."/>
            <person name="Thang M."/>
            <person name="Chan C."/>
        </authorList>
    </citation>
    <scope>NUCLEOTIDE SEQUENCE</scope>
</reference>
<evidence type="ECO:0000256" key="1">
    <source>
        <dbReference type="ARBA" id="ARBA00003701"/>
    </source>
</evidence>
<organism evidence="8 9">
    <name type="scientific">Symbiodinium pilosum</name>
    <name type="common">Dinoflagellate</name>
    <dbReference type="NCBI Taxonomy" id="2952"/>
    <lineage>
        <taxon>Eukaryota</taxon>
        <taxon>Sar</taxon>
        <taxon>Alveolata</taxon>
        <taxon>Dinophyceae</taxon>
        <taxon>Suessiales</taxon>
        <taxon>Symbiodiniaceae</taxon>
        <taxon>Symbiodinium</taxon>
    </lineage>
</organism>
<dbReference type="AlphaFoldDB" id="A0A812IUC3"/>
<dbReference type="InterPro" id="IPR004045">
    <property type="entry name" value="Glutathione_S-Trfase_N"/>
</dbReference>
<dbReference type="GO" id="GO:0006749">
    <property type="term" value="P:glutathione metabolic process"/>
    <property type="evidence" value="ECO:0007669"/>
    <property type="project" value="TreeGrafter"/>
</dbReference>
<sequence>MSGGYSKSDASAAPMEFGYWKIRGLGAVFRMLLEYKEAKYEDKQYCTGEDWFKQRKPAILEMNPLANLPYLVDGDVCVCQTNAILQYLGEKFGLYGASAAQKIRTEELLCEIYDVRNGMIDLVYPFKNVCRDIEEFDAKAEGIVKSPPFAKFEAILSFKDNASGGKWFVLADGPGVADFHIWEMLDQHKMLAERIGGEPVLDKFPKCKAFYEAFRALPTLQKYFASDDYKTMDINNKIANTYFA</sequence>
<dbReference type="InterPro" id="IPR010987">
    <property type="entry name" value="Glutathione-S-Trfase_C-like"/>
</dbReference>
<dbReference type="InterPro" id="IPR040079">
    <property type="entry name" value="Glutathione_S-Trfase"/>
</dbReference>
<dbReference type="OrthoDB" id="410118at2759"/>
<accession>A0A812IUC3</accession>
<proteinExistence type="inferred from homology"/>
<dbReference type="InterPro" id="IPR004046">
    <property type="entry name" value="GST_C"/>
</dbReference>
<dbReference type="SUPFAM" id="SSF52833">
    <property type="entry name" value="Thioredoxin-like"/>
    <property type="match status" value="1"/>
</dbReference>
<protein>
    <recommendedName>
        <fullName evidence="3">glutathione transferase</fullName>
        <ecNumber evidence="3">2.5.1.18</ecNumber>
    </recommendedName>
</protein>
<dbReference type="GO" id="GO:0004364">
    <property type="term" value="F:glutathione transferase activity"/>
    <property type="evidence" value="ECO:0007669"/>
    <property type="project" value="UniProtKB-EC"/>
</dbReference>
<dbReference type="InterPro" id="IPR036282">
    <property type="entry name" value="Glutathione-S-Trfase_C_sf"/>
</dbReference>
<dbReference type="SUPFAM" id="SSF47616">
    <property type="entry name" value="GST C-terminal domain-like"/>
    <property type="match status" value="1"/>
</dbReference>
<evidence type="ECO:0000313" key="9">
    <source>
        <dbReference type="Proteomes" id="UP000649617"/>
    </source>
</evidence>
<comment type="function">
    <text evidence="1">Conjugation of reduced glutathione to a wide number of exogenous and endogenous hydrophobic electrophiles.</text>
</comment>
<evidence type="ECO:0000256" key="5">
    <source>
        <dbReference type="ARBA" id="ARBA00047960"/>
    </source>
</evidence>
<comment type="catalytic activity">
    <reaction evidence="5">
        <text>RX + glutathione = an S-substituted glutathione + a halide anion + H(+)</text>
        <dbReference type="Rhea" id="RHEA:16437"/>
        <dbReference type="ChEBI" id="CHEBI:15378"/>
        <dbReference type="ChEBI" id="CHEBI:16042"/>
        <dbReference type="ChEBI" id="CHEBI:17792"/>
        <dbReference type="ChEBI" id="CHEBI:57925"/>
        <dbReference type="ChEBI" id="CHEBI:90779"/>
        <dbReference type="EC" id="2.5.1.18"/>
    </reaction>
</comment>
<dbReference type="InterPro" id="IPR050213">
    <property type="entry name" value="GST_superfamily"/>
</dbReference>
<evidence type="ECO:0000259" key="6">
    <source>
        <dbReference type="PROSITE" id="PS50404"/>
    </source>
</evidence>
<dbReference type="PANTHER" id="PTHR11571:SF222">
    <property type="entry name" value="GLUTATHIONE TRANSFERASE"/>
    <property type="match status" value="1"/>
</dbReference>
<evidence type="ECO:0000313" key="8">
    <source>
        <dbReference type="EMBL" id="CAE7184067.1"/>
    </source>
</evidence>
<dbReference type="PROSITE" id="PS50404">
    <property type="entry name" value="GST_NTER"/>
    <property type="match status" value="1"/>
</dbReference>
<evidence type="ECO:0000259" key="7">
    <source>
        <dbReference type="PROSITE" id="PS50405"/>
    </source>
</evidence>
<dbReference type="InterPro" id="IPR036249">
    <property type="entry name" value="Thioredoxin-like_sf"/>
</dbReference>
<dbReference type="Gene3D" id="1.20.1050.10">
    <property type="match status" value="1"/>
</dbReference>
<comment type="similarity">
    <text evidence="2">Belongs to the GST superfamily. Mu family.</text>
</comment>
<keyword evidence="4" id="KW-0808">Transferase</keyword>
<comment type="caution">
    <text evidence="8">The sequence shown here is derived from an EMBL/GenBank/DDBJ whole genome shotgun (WGS) entry which is preliminary data.</text>
</comment>
<dbReference type="Gene3D" id="3.40.30.10">
    <property type="entry name" value="Glutaredoxin"/>
    <property type="match status" value="1"/>
</dbReference>
<evidence type="ECO:0000256" key="4">
    <source>
        <dbReference type="ARBA" id="ARBA00022679"/>
    </source>
</evidence>
<dbReference type="PANTHER" id="PTHR11571">
    <property type="entry name" value="GLUTATHIONE S-TRANSFERASE"/>
    <property type="match status" value="1"/>
</dbReference>
<evidence type="ECO:0000256" key="3">
    <source>
        <dbReference type="ARBA" id="ARBA00012452"/>
    </source>
</evidence>
<dbReference type="EC" id="2.5.1.18" evidence="3"/>
<dbReference type="Pfam" id="PF14497">
    <property type="entry name" value="GST_C_3"/>
    <property type="match status" value="1"/>
</dbReference>
<name>A0A812IUC3_SYMPI</name>
<gene>
    <name evidence="8" type="primary">Gstm6</name>
    <name evidence="8" type="ORF">SPIL2461_LOCUS1207</name>
</gene>
<feature type="domain" description="GST C-terminal" evidence="7">
    <location>
        <begin position="98"/>
        <end position="238"/>
    </location>
</feature>